<dbReference type="GO" id="GO:0016740">
    <property type="term" value="F:transferase activity"/>
    <property type="evidence" value="ECO:0007669"/>
    <property type="project" value="UniProtKB-KW"/>
</dbReference>
<keyword evidence="2" id="KW-0808">Transferase</keyword>
<dbReference type="RefSeq" id="WP_037445985.1">
    <property type="nucleotide sequence ID" value="NZ_AVFL01000001.1"/>
</dbReference>
<comment type="caution">
    <text evidence="2">The sequence shown here is derived from an EMBL/GenBank/DDBJ whole genome shotgun (WGS) entry which is preliminary data.</text>
</comment>
<dbReference type="SUPFAM" id="SSF53448">
    <property type="entry name" value="Nucleotide-diphospho-sugar transferases"/>
    <property type="match status" value="1"/>
</dbReference>
<dbReference type="PANTHER" id="PTHR22572">
    <property type="entry name" value="SUGAR-1-PHOSPHATE GUANYL TRANSFERASE"/>
    <property type="match status" value="1"/>
</dbReference>
<organism evidence="2 3">
    <name type="scientific">Skermanella stibiiresistens SB22</name>
    <dbReference type="NCBI Taxonomy" id="1385369"/>
    <lineage>
        <taxon>Bacteria</taxon>
        <taxon>Pseudomonadati</taxon>
        <taxon>Pseudomonadota</taxon>
        <taxon>Alphaproteobacteria</taxon>
        <taxon>Rhodospirillales</taxon>
        <taxon>Azospirillaceae</taxon>
        <taxon>Skermanella</taxon>
    </lineage>
</organism>
<keyword evidence="3" id="KW-1185">Reference proteome</keyword>
<evidence type="ECO:0000313" key="2">
    <source>
        <dbReference type="EMBL" id="EWY42536.1"/>
    </source>
</evidence>
<dbReference type="Proteomes" id="UP000019486">
    <property type="component" value="Unassembled WGS sequence"/>
</dbReference>
<feature type="domain" description="Nucleotidyl transferase" evidence="1">
    <location>
        <begin position="6"/>
        <end position="135"/>
    </location>
</feature>
<dbReference type="CDD" id="cd06915">
    <property type="entry name" value="NTP_transferase_WcbM_like"/>
    <property type="match status" value="1"/>
</dbReference>
<sequence length="234" mass="25265">MPPVALLAGGLATRLRPITHTVPKAMVEVAGEPFIAHQLRLLRREGVSRVVICTGFLSERIVDFVGDGAAFGLAVSYSVDWPELLGTGGALRKALPLLGERFLVMYGDSYLDIPFAPVAAALDASGMPALMTVYRNESRWDTSNVVFSDGRIALYSKKARVPEMAHIDYGLGVMDAAVLMDHAEGEAFDLADVYGALCDQGLLAGYEVQQRFYEIGSHEGLKETEDFLRAAAAV</sequence>
<dbReference type="STRING" id="1385369.N825_01165"/>
<proteinExistence type="predicted"/>
<dbReference type="OrthoDB" id="9814110at2"/>
<protein>
    <submittedName>
        <fullName evidence="2">Nucleotidyl transferase</fullName>
    </submittedName>
</protein>
<dbReference type="InterPro" id="IPR050486">
    <property type="entry name" value="Mannose-1P_guanyltransferase"/>
</dbReference>
<dbReference type="Pfam" id="PF00483">
    <property type="entry name" value="NTP_transferase"/>
    <property type="match status" value="1"/>
</dbReference>
<dbReference type="Gene3D" id="3.90.550.10">
    <property type="entry name" value="Spore Coat Polysaccharide Biosynthesis Protein SpsA, Chain A"/>
    <property type="match status" value="1"/>
</dbReference>
<name>W9HCS3_9PROT</name>
<dbReference type="EMBL" id="AVFL01000001">
    <property type="protein sequence ID" value="EWY42536.1"/>
    <property type="molecule type" value="Genomic_DNA"/>
</dbReference>
<evidence type="ECO:0000259" key="1">
    <source>
        <dbReference type="Pfam" id="PF00483"/>
    </source>
</evidence>
<dbReference type="AlphaFoldDB" id="W9HCS3"/>
<dbReference type="InterPro" id="IPR029044">
    <property type="entry name" value="Nucleotide-diphossugar_trans"/>
</dbReference>
<gene>
    <name evidence="2" type="ORF">N825_01165</name>
</gene>
<reference evidence="2 3" key="1">
    <citation type="submission" date="2013-08" db="EMBL/GenBank/DDBJ databases">
        <title>The genome sequence of Skermanella stibiiresistens.</title>
        <authorList>
            <person name="Zhu W."/>
            <person name="Wang G."/>
        </authorList>
    </citation>
    <scope>NUCLEOTIDE SEQUENCE [LARGE SCALE GENOMIC DNA]</scope>
    <source>
        <strain evidence="2 3">SB22</strain>
    </source>
</reference>
<evidence type="ECO:0000313" key="3">
    <source>
        <dbReference type="Proteomes" id="UP000019486"/>
    </source>
</evidence>
<accession>W9HCS3</accession>
<dbReference type="InterPro" id="IPR005835">
    <property type="entry name" value="NTP_transferase_dom"/>
</dbReference>